<evidence type="ECO:0000313" key="4">
    <source>
        <dbReference type="Proteomes" id="UP000267096"/>
    </source>
</evidence>
<reference evidence="3 4" key="2">
    <citation type="submission" date="2018-11" db="EMBL/GenBank/DDBJ databases">
        <authorList>
            <consortium name="Pathogen Informatics"/>
        </authorList>
    </citation>
    <scope>NUCLEOTIDE SEQUENCE [LARGE SCALE GENOMIC DNA]</scope>
</reference>
<evidence type="ECO:0000313" key="5">
    <source>
        <dbReference type="WBParaSite" id="ASIM_0001894501-mRNA-1"/>
    </source>
</evidence>
<feature type="domain" description="D-isomer specific 2-hydroxyacid dehydrogenase NAD-binding" evidence="2">
    <location>
        <begin position="115"/>
        <end position="188"/>
    </location>
</feature>
<dbReference type="GO" id="GO:0008465">
    <property type="term" value="F:hydroxypyruvate reductase (NADH) activity"/>
    <property type="evidence" value="ECO:0007669"/>
    <property type="project" value="TreeGrafter"/>
</dbReference>
<dbReference type="SUPFAM" id="SSF52283">
    <property type="entry name" value="Formate/glycerate dehydrogenase catalytic domain-like"/>
    <property type="match status" value="1"/>
</dbReference>
<dbReference type="InterPro" id="IPR036291">
    <property type="entry name" value="NAD(P)-bd_dom_sf"/>
</dbReference>
<evidence type="ECO:0000256" key="1">
    <source>
        <dbReference type="ARBA" id="ARBA00023002"/>
    </source>
</evidence>
<dbReference type="PANTHER" id="PTHR10996">
    <property type="entry name" value="2-HYDROXYACID DEHYDROGENASE-RELATED"/>
    <property type="match status" value="1"/>
</dbReference>
<dbReference type="SUPFAM" id="SSF51735">
    <property type="entry name" value="NAD(P)-binding Rossmann-fold domains"/>
    <property type="match status" value="1"/>
</dbReference>
<gene>
    <name evidence="3" type="ORF">ASIM_LOCUS18342</name>
</gene>
<dbReference type="Proteomes" id="UP000267096">
    <property type="component" value="Unassembled WGS sequence"/>
</dbReference>
<dbReference type="GO" id="GO:0051287">
    <property type="term" value="F:NAD binding"/>
    <property type="evidence" value="ECO:0007669"/>
    <property type="project" value="InterPro"/>
</dbReference>
<dbReference type="Gene3D" id="3.40.50.720">
    <property type="entry name" value="NAD(P)-binding Rossmann-like Domain"/>
    <property type="match status" value="2"/>
</dbReference>
<evidence type="ECO:0000313" key="3">
    <source>
        <dbReference type="EMBL" id="VDK64384.1"/>
    </source>
</evidence>
<dbReference type="PANTHER" id="PTHR10996:SF230">
    <property type="entry name" value="GLYOXYLATE REDUCTASE_HYDROXYPYRUVATE REDUCTASE B"/>
    <property type="match status" value="1"/>
</dbReference>
<dbReference type="Pfam" id="PF02826">
    <property type="entry name" value="2-Hacid_dh_C"/>
    <property type="match status" value="1"/>
</dbReference>
<sequence>MGQAKSAFLRSISAGASVSMVSAEKVPVDAPTVLVTDCSVNLSRLCECSRVFQYMRNGKMPRDLLMQQIANVDALYCMAALNVNAHNVSSKLNYRNIVVTNTPDVLTETTAELTVALLLATARRLCEGVADVKNGRWGTWEPFYMCGVGLYESTIGVIGLGRIGCSVIEKLKSFHPNRILYNDIQPNEKRSFV</sequence>
<dbReference type="InterPro" id="IPR050223">
    <property type="entry name" value="D-isomer_2-hydroxyacid_DH"/>
</dbReference>
<keyword evidence="1" id="KW-0560">Oxidoreductase</keyword>
<proteinExistence type="predicted"/>
<dbReference type="WBParaSite" id="ASIM_0001894501-mRNA-1">
    <property type="protein sequence ID" value="ASIM_0001894501-mRNA-1"/>
    <property type="gene ID" value="ASIM_0001894501"/>
</dbReference>
<protein>
    <submittedName>
        <fullName evidence="5">Glyoxylate reductase/hydroxypyruvate reductase (inferred by orthology to a human protein)</fullName>
    </submittedName>
</protein>
<accession>A0A0M3KD93</accession>
<name>A0A0M3KD93_ANISI</name>
<keyword evidence="4" id="KW-1185">Reference proteome</keyword>
<organism evidence="5">
    <name type="scientific">Anisakis simplex</name>
    <name type="common">Herring worm</name>
    <dbReference type="NCBI Taxonomy" id="6269"/>
    <lineage>
        <taxon>Eukaryota</taxon>
        <taxon>Metazoa</taxon>
        <taxon>Ecdysozoa</taxon>
        <taxon>Nematoda</taxon>
        <taxon>Chromadorea</taxon>
        <taxon>Rhabditida</taxon>
        <taxon>Spirurina</taxon>
        <taxon>Ascaridomorpha</taxon>
        <taxon>Ascaridoidea</taxon>
        <taxon>Anisakidae</taxon>
        <taxon>Anisakis</taxon>
        <taxon>Anisakis simplex complex</taxon>
    </lineage>
</organism>
<dbReference type="GO" id="GO:0005829">
    <property type="term" value="C:cytosol"/>
    <property type="evidence" value="ECO:0007669"/>
    <property type="project" value="TreeGrafter"/>
</dbReference>
<reference evidence="5" key="1">
    <citation type="submission" date="2017-02" db="UniProtKB">
        <authorList>
            <consortium name="WormBaseParasite"/>
        </authorList>
    </citation>
    <scope>IDENTIFICATION</scope>
</reference>
<dbReference type="OrthoDB" id="1621027at2759"/>
<dbReference type="InterPro" id="IPR006140">
    <property type="entry name" value="D-isomer_DH_NAD-bd"/>
</dbReference>
<dbReference type="GO" id="GO:0030267">
    <property type="term" value="F:glyoxylate reductase (NADPH) activity"/>
    <property type="evidence" value="ECO:0007669"/>
    <property type="project" value="TreeGrafter"/>
</dbReference>
<dbReference type="EMBL" id="UYRR01035362">
    <property type="protein sequence ID" value="VDK64384.1"/>
    <property type="molecule type" value="Genomic_DNA"/>
</dbReference>
<evidence type="ECO:0000259" key="2">
    <source>
        <dbReference type="Pfam" id="PF02826"/>
    </source>
</evidence>
<dbReference type="AlphaFoldDB" id="A0A0M3KD93"/>